<protein>
    <submittedName>
        <fullName evidence="1">Uncharacterized protein</fullName>
    </submittedName>
</protein>
<dbReference type="Proteomes" id="UP000016960">
    <property type="component" value="Unassembled WGS sequence"/>
</dbReference>
<dbReference type="InParanoid" id="U5DBV4"/>
<sequence length="97" mass="10560">MCLECLKAHQMPGRISPIAQLAGSAFRSRNCSRPGFGNVWVAVACFDCRLFCRLAAFRCGAGVPTEDEAREAVYTNVLAELRDRLLDVLANGNTLIA</sequence>
<evidence type="ECO:0000313" key="1">
    <source>
        <dbReference type="EMBL" id="ERN42008.1"/>
    </source>
</evidence>
<dbReference type="EMBL" id="ASSJ01000035">
    <property type="protein sequence ID" value="ERN42008.1"/>
    <property type="molecule type" value="Genomic_DNA"/>
</dbReference>
<accession>U5DBV4</accession>
<keyword evidence="2" id="KW-1185">Reference proteome</keyword>
<reference evidence="1 2" key="1">
    <citation type="submission" date="2013-05" db="EMBL/GenBank/DDBJ databases">
        <title>Draft genome sequence of Rubidibacter lacunae KORDI 51-2.</title>
        <authorList>
            <person name="Choi D.H."/>
            <person name="Noh J.H."/>
            <person name="Kwon K.-K."/>
            <person name="Lee J.-H."/>
            <person name="Ryu J.-Y."/>
        </authorList>
    </citation>
    <scope>NUCLEOTIDE SEQUENCE [LARGE SCALE GENOMIC DNA]</scope>
    <source>
        <strain evidence="1 2">KORDI 51-2</strain>
    </source>
</reference>
<comment type="caution">
    <text evidence="1">The sequence shown here is derived from an EMBL/GenBank/DDBJ whole genome shotgun (WGS) entry which is preliminary data.</text>
</comment>
<dbReference type="AlphaFoldDB" id="U5DBV4"/>
<name>U5DBV4_9CHRO</name>
<evidence type="ECO:0000313" key="2">
    <source>
        <dbReference type="Proteomes" id="UP000016960"/>
    </source>
</evidence>
<gene>
    <name evidence="1" type="ORF">KR51_00013420</name>
</gene>
<organism evidence="1 2">
    <name type="scientific">Rubidibacter lacunae KORDI 51-2</name>
    <dbReference type="NCBI Taxonomy" id="582515"/>
    <lineage>
        <taxon>Bacteria</taxon>
        <taxon>Bacillati</taxon>
        <taxon>Cyanobacteriota</taxon>
        <taxon>Cyanophyceae</taxon>
        <taxon>Oscillatoriophycideae</taxon>
        <taxon>Chroococcales</taxon>
        <taxon>Aphanothecaceae</taxon>
        <taxon>Rubidibacter</taxon>
    </lineage>
</organism>
<proteinExistence type="predicted"/>